<name>A0ABU2S2B7_9ACTN</name>
<feature type="region of interest" description="Disordered" evidence="7">
    <location>
        <begin position="85"/>
        <end position="124"/>
    </location>
</feature>
<comment type="similarity">
    <text evidence="2">Belongs to the DedA family.</text>
</comment>
<dbReference type="PANTHER" id="PTHR42709">
    <property type="entry name" value="ALKALINE PHOSPHATASE LIKE PROTEIN"/>
    <property type="match status" value="1"/>
</dbReference>
<evidence type="ECO:0008006" key="11">
    <source>
        <dbReference type="Google" id="ProtNLM"/>
    </source>
</evidence>
<evidence type="ECO:0000256" key="6">
    <source>
        <dbReference type="ARBA" id="ARBA00023136"/>
    </source>
</evidence>
<gene>
    <name evidence="9" type="ORF">RM779_06425</name>
</gene>
<dbReference type="InterPro" id="IPR051311">
    <property type="entry name" value="DedA_domain"/>
</dbReference>
<dbReference type="RefSeq" id="WP_311616674.1">
    <property type="nucleotide sequence ID" value="NZ_JAVREV010000003.1"/>
</dbReference>
<keyword evidence="5 8" id="KW-1133">Transmembrane helix</keyword>
<feature type="transmembrane region" description="Helical" evidence="8">
    <location>
        <begin position="54"/>
        <end position="75"/>
    </location>
</feature>
<keyword evidence="3" id="KW-1003">Cell membrane</keyword>
<organism evidence="9 10">
    <name type="scientific">Streptomyces johnsoniae</name>
    <dbReference type="NCBI Taxonomy" id="3075532"/>
    <lineage>
        <taxon>Bacteria</taxon>
        <taxon>Bacillati</taxon>
        <taxon>Actinomycetota</taxon>
        <taxon>Actinomycetes</taxon>
        <taxon>Kitasatosporales</taxon>
        <taxon>Streptomycetaceae</taxon>
        <taxon>Streptomyces</taxon>
    </lineage>
</organism>
<proteinExistence type="inferred from homology"/>
<evidence type="ECO:0000256" key="4">
    <source>
        <dbReference type="ARBA" id="ARBA00022692"/>
    </source>
</evidence>
<reference evidence="10" key="1">
    <citation type="submission" date="2023-07" db="EMBL/GenBank/DDBJ databases">
        <title>30 novel species of actinomycetes from the DSMZ collection.</title>
        <authorList>
            <person name="Nouioui I."/>
        </authorList>
    </citation>
    <scope>NUCLEOTIDE SEQUENCE [LARGE SCALE GENOMIC DNA]</scope>
    <source>
        <strain evidence="10">DSM 41886</strain>
    </source>
</reference>
<evidence type="ECO:0000256" key="5">
    <source>
        <dbReference type="ARBA" id="ARBA00022989"/>
    </source>
</evidence>
<evidence type="ECO:0000256" key="7">
    <source>
        <dbReference type="SAM" id="MobiDB-lite"/>
    </source>
</evidence>
<evidence type="ECO:0000256" key="1">
    <source>
        <dbReference type="ARBA" id="ARBA00004651"/>
    </source>
</evidence>
<protein>
    <recommendedName>
        <fullName evidence="11">DedA family protein</fullName>
    </recommendedName>
</protein>
<evidence type="ECO:0000256" key="3">
    <source>
        <dbReference type="ARBA" id="ARBA00022475"/>
    </source>
</evidence>
<feature type="transmembrane region" description="Helical" evidence="8">
    <location>
        <begin position="21"/>
        <end position="42"/>
    </location>
</feature>
<feature type="compositionally biased region" description="Low complexity" evidence="7">
    <location>
        <begin position="85"/>
        <end position="102"/>
    </location>
</feature>
<keyword evidence="4 8" id="KW-0812">Transmembrane</keyword>
<evidence type="ECO:0000256" key="8">
    <source>
        <dbReference type="SAM" id="Phobius"/>
    </source>
</evidence>
<evidence type="ECO:0000313" key="10">
    <source>
        <dbReference type="Proteomes" id="UP001183615"/>
    </source>
</evidence>
<accession>A0ABU2S2B7</accession>
<evidence type="ECO:0000256" key="2">
    <source>
        <dbReference type="ARBA" id="ARBA00010792"/>
    </source>
</evidence>
<evidence type="ECO:0000313" key="9">
    <source>
        <dbReference type="EMBL" id="MDT0442235.1"/>
    </source>
</evidence>
<keyword evidence="6 8" id="KW-0472">Membrane</keyword>
<dbReference type="EMBL" id="JAVREV010000003">
    <property type="protein sequence ID" value="MDT0442235.1"/>
    <property type="molecule type" value="Genomic_DNA"/>
</dbReference>
<sequence>MPIVRTFVSLPAGIERMPMPLFVGYTALGSLVWNATLLFAGYQAGDNWQTVEQYANVFTALGLVLALVLIGRFVAIRVRARRRATAAGSGAPAEAEAAAEAVEPTGSAKSAQAAPHAEEGAPTA</sequence>
<comment type="subcellular location">
    <subcellularLocation>
        <location evidence="1">Cell membrane</location>
        <topology evidence="1">Multi-pass membrane protein</topology>
    </subcellularLocation>
</comment>
<dbReference type="PANTHER" id="PTHR42709:SF6">
    <property type="entry name" value="UNDECAPRENYL PHOSPHATE TRANSPORTER A"/>
    <property type="match status" value="1"/>
</dbReference>
<dbReference type="Proteomes" id="UP001183615">
    <property type="component" value="Unassembled WGS sequence"/>
</dbReference>
<keyword evidence="10" id="KW-1185">Reference proteome</keyword>
<comment type="caution">
    <text evidence="9">The sequence shown here is derived from an EMBL/GenBank/DDBJ whole genome shotgun (WGS) entry which is preliminary data.</text>
</comment>